<keyword evidence="1" id="KW-0472">Membrane</keyword>
<feature type="transmembrane region" description="Helical" evidence="1">
    <location>
        <begin position="72"/>
        <end position="99"/>
    </location>
</feature>
<evidence type="ECO:0000256" key="1">
    <source>
        <dbReference type="SAM" id="Phobius"/>
    </source>
</evidence>
<feature type="transmembrane region" description="Helical" evidence="1">
    <location>
        <begin position="205"/>
        <end position="225"/>
    </location>
</feature>
<feature type="transmembrane region" description="Helical" evidence="1">
    <location>
        <begin position="384"/>
        <end position="401"/>
    </location>
</feature>
<feature type="transmembrane region" description="Helical" evidence="1">
    <location>
        <begin position="349"/>
        <end position="372"/>
    </location>
</feature>
<reference evidence="3" key="1">
    <citation type="journal article" date="2020" name="Stud. Mycol.">
        <title>101 Dothideomycetes genomes: a test case for predicting lifestyles and emergence of pathogens.</title>
        <authorList>
            <person name="Haridas S."/>
            <person name="Albert R."/>
            <person name="Binder M."/>
            <person name="Bloem J."/>
            <person name="Labutti K."/>
            <person name="Salamov A."/>
            <person name="Andreopoulos B."/>
            <person name="Baker S."/>
            <person name="Barry K."/>
            <person name="Bills G."/>
            <person name="Bluhm B."/>
            <person name="Cannon C."/>
            <person name="Castanera R."/>
            <person name="Culley D."/>
            <person name="Daum C."/>
            <person name="Ezra D."/>
            <person name="Gonzalez J."/>
            <person name="Henrissat B."/>
            <person name="Kuo A."/>
            <person name="Liang C."/>
            <person name="Lipzen A."/>
            <person name="Lutzoni F."/>
            <person name="Magnuson J."/>
            <person name="Mondo S."/>
            <person name="Nolan M."/>
            <person name="Ohm R."/>
            <person name="Pangilinan J."/>
            <person name="Park H.-J."/>
            <person name="Ramirez L."/>
            <person name="Alfaro M."/>
            <person name="Sun H."/>
            <person name="Tritt A."/>
            <person name="Yoshinaga Y."/>
            <person name="Zwiers L.-H."/>
            <person name="Turgeon B."/>
            <person name="Goodwin S."/>
            <person name="Spatafora J."/>
            <person name="Crous P."/>
            <person name="Grigoriev I."/>
        </authorList>
    </citation>
    <scope>NUCLEOTIDE SEQUENCE</scope>
    <source>
        <strain evidence="3">CBS 130266</strain>
    </source>
</reference>
<keyword evidence="1" id="KW-1133">Transmembrane helix</keyword>
<feature type="domain" description="Acyltransferase 3" evidence="2">
    <location>
        <begin position="33"/>
        <end position="400"/>
    </location>
</feature>
<dbReference type="PANTHER" id="PTHR23028">
    <property type="entry name" value="ACETYLTRANSFERASE"/>
    <property type="match status" value="1"/>
</dbReference>
<dbReference type="EMBL" id="MU007055">
    <property type="protein sequence ID" value="KAF2428280.1"/>
    <property type="molecule type" value="Genomic_DNA"/>
</dbReference>
<dbReference type="OrthoDB" id="5819582at2759"/>
<evidence type="ECO:0000313" key="3">
    <source>
        <dbReference type="EMBL" id="KAF2428280.1"/>
    </source>
</evidence>
<keyword evidence="4" id="KW-1185">Reference proteome</keyword>
<feature type="transmembrane region" description="Helical" evidence="1">
    <location>
        <begin position="130"/>
        <end position="150"/>
    </location>
</feature>
<protein>
    <recommendedName>
        <fullName evidence="2">Acyltransferase 3 domain-containing protein</fullName>
    </recommendedName>
</protein>
<dbReference type="InterPro" id="IPR002656">
    <property type="entry name" value="Acyl_transf_3_dom"/>
</dbReference>
<dbReference type="Pfam" id="PF01757">
    <property type="entry name" value="Acyl_transf_3"/>
    <property type="match status" value="1"/>
</dbReference>
<keyword evidence="1" id="KW-0812">Transmembrane</keyword>
<dbReference type="PANTHER" id="PTHR23028:SF134">
    <property type="entry name" value="PUTATIVE (AFU_ORTHOLOGUE AFUA_4G08520)-RELATED"/>
    <property type="match status" value="1"/>
</dbReference>
<dbReference type="InterPro" id="IPR050879">
    <property type="entry name" value="Acyltransferase_3"/>
</dbReference>
<proteinExistence type="predicted"/>
<feature type="transmembrane region" description="Helical" evidence="1">
    <location>
        <begin position="237"/>
        <end position="258"/>
    </location>
</feature>
<dbReference type="AlphaFoldDB" id="A0A9P4NNE7"/>
<gene>
    <name evidence="3" type="ORF">EJ08DRAFT_671449</name>
</gene>
<organism evidence="3 4">
    <name type="scientific">Tothia fuscella</name>
    <dbReference type="NCBI Taxonomy" id="1048955"/>
    <lineage>
        <taxon>Eukaryota</taxon>
        <taxon>Fungi</taxon>
        <taxon>Dikarya</taxon>
        <taxon>Ascomycota</taxon>
        <taxon>Pezizomycotina</taxon>
        <taxon>Dothideomycetes</taxon>
        <taxon>Pleosporomycetidae</taxon>
        <taxon>Venturiales</taxon>
        <taxon>Cylindrosympodiaceae</taxon>
        <taxon>Tothia</taxon>
    </lineage>
</organism>
<dbReference type="Proteomes" id="UP000800235">
    <property type="component" value="Unassembled WGS sequence"/>
</dbReference>
<dbReference type="GO" id="GO:0016747">
    <property type="term" value="F:acyltransferase activity, transferring groups other than amino-acyl groups"/>
    <property type="evidence" value="ECO:0007669"/>
    <property type="project" value="InterPro"/>
</dbReference>
<comment type="caution">
    <text evidence="3">The sequence shown here is derived from an EMBL/GenBank/DDBJ whole genome shotgun (WGS) entry which is preliminary data.</text>
</comment>
<sequence length="427" mass="48062">MFRASKISNGSFLMPSFLQSRNKSKNERVSRTAWLDGMRGLAAFFVYIRHFASATHPNIQVGFGANPDNRYLIQLPILHLLTAGPAMVALFFIISGYALSWGPLRAIHNQSASACLQRLSSATFRRAARLFLPGVASTFIVMLCVSAGLYDRGHASINSDDMPGFMEPEPPMFRTEPFIVQLRDWVNCTWSWLQIWNSGGHPYDAHLWTLPVEFRCSMILFMALVGFARTPPRIRLGLLLSCIVYCHYTNFWEGWLFFAGSFLAQMKLMQDEGAEEANMILINTIVTANNAPGYRTISTFCPPHWPENWRFPHCVGAFLTVYATSSTSTATLRSLFDNPVSVYLGKISYALYLVHGPVVHMLGFWLIPWFWAITGKETMLQKEIGFGAGFAIATLCVIWSADLFCRGVDWRCVAFAKWAENLVIVAD</sequence>
<evidence type="ECO:0000313" key="4">
    <source>
        <dbReference type="Proteomes" id="UP000800235"/>
    </source>
</evidence>
<accession>A0A9P4NNE7</accession>
<evidence type="ECO:0000259" key="2">
    <source>
        <dbReference type="Pfam" id="PF01757"/>
    </source>
</evidence>
<name>A0A9P4NNE7_9PEZI</name>